<name>A0A9P0DUR2_PHACE</name>
<dbReference type="InterPro" id="IPR006593">
    <property type="entry name" value="Cyt_b561/ferric_Rdtase_TM"/>
</dbReference>
<keyword evidence="15" id="KW-1185">Reference proteome</keyword>
<feature type="transmembrane region" description="Helical" evidence="12">
    <location>
        <begin position="85"/>
        <end position="103"/>
    </location>
</feature>
<keyword evidence="3" id="KW-0813">Transport</keyword>
<feature type="transmembrane region" description="Helical" evidence="12">
    <location>
        <begin position="163"/>
        <end position="183"/>
    </location>
</feature>
<keyword evidence="4" id="KW-0349">Heme</keyword>
<protein>
    <recommendedName>
        <fullName evidence="11">ascorbate ferrireductase (transmembrane)</fullName>
        <ecNumber evidence="11">7.2.1.3</ecNumber>
    </recommendedName>
</protein>
<evidence type="ECO:0000313" key="15">
    <source>
        <dbReference type="Proteomes" id="UP001153737"/>
    </source>
</evidence>
<dbReference type="AlphaFoldDB" id="A0A9P0DUR2"/>
<dbReference type="GO" id="GO:0016020">
    <property type="term" value="C:membrane"/>
    <property type="evidence" value="ECO:0007669"/>
    <property type="project" value="UniProtKB-SubCell"/>
</dbReference>
<reference evidence="14" key="2">
    <citation type="submission" date="2022-10" db="EMBL/GenBank/DDBJ databases">
        <authorList>
            <consortium name="ENA_rothamsted_submissions"/>
            <consortium name="culmorum"/>
            <person name="King R."/>
        </authorList>
    </citation>
    <scope>NUCLEOTIDE SEQUENCE</scope>
</reference>
<dbReference type="PROSITE" id="PS50939">
    <property type="entry name" value="CYTOCHROME_B561"/>
    <property type="match status" value="1"/>
</dbReference>
<feature type="domain" description="Cytochrome b561" evidence="13">
    <location>
        <begin position="14"/>
        <end position="219"/>
    </location>
</feature>
<dbReference type="SMART" id="SM00665">
    <property type="entry name" value="B561"/>
    <property type="match status" value="1"/>
</dbReference>
<evidence type="ECO:0000256" key="5">
    <source>
        <dbReference type="ARBA" id="ARBA00022692"/>
    </source>
</evidence>
<feature type="transmembrane region" description="Helical" evidence="12">
    <location>
        <begin position="123"/>
        <end position="142"/>
    </location>
</feature>
<keyword evidence="5 12" id="KW-0812">Transmembrane</keyword>
<evidence type="ECO:0000256" key="10">
    <source>
        <dbReference type="ARBA" id="ARBA00023136"/>
    </source>
</evidence>
<evidence type="ECO:0000256" key="4">
    <source>
        <dbReference type="ARBA" id="ARBA00022617"/>
    </source>
</evidence>
<evidence type="ECO:0000256" key="11">
    <source>
        <dbReference type="ARBA" id="ARBA00024225"/>
    </source>
</evidence>
<dbReference type="Proteomes" id="UP001153737">
    <property type="component" value="Chromosome 4"/>
</dbReference>
<keyword evidence="7" id="KW-0249">Electron transport</keyword>
<dbReference type="PANTHER" id="PTHR15422:SF43">
    <property type="entry name" value="ASCORBATE FERRIREDUCTASE (TRANSMEMBRANE)"/>
    <property type="match status" value="1"/>
</dbReference>
<evidence type="ECO:0000256" key="2">
    <source>
        <dbReference type="ARBA" id="ARBA00004141"/>
    </source>
</evidence>
<proteinExistence type="predicted"/>
<keyword evidence="6" id="KW-0479">Metal-binding</keyword>
<evidence type="ECO:0000313" key="14">
    <source>
        <dbReference type="EMBL" id="CAH1164604.1"/>
    </source>
</evidence>
<organism evidence="14 15">
    <name type="scientific">Phaedon cochleariae</name>
    <name type="common">Mustard beetle</name>
    <dbReference type="NCBI Taxonomy" id="80249"/>
    <lineage>
        <taxon>Eukaryota</taxon>
        <taxon>Metazoa</taxon>
        <taxon>Ecdysozoa</taxon>
        <taxon>Arthropoda</taxon>
        <taxon>Hexapoda</taxon>
        <taxon>Insecta</taxon>
        <taxon>Pterygota</taxon>
        <taxon>Neoptera</taxon>
        <taxon>Endopterygota</taxon>
        <taxon>Coleoptera</taxon>
        <taxon>Polyphaga</taxon>
        <taxon>Cucujiformia</taxon>
        <taxon>Chrysomeloidea</taxon>
        <taxon>Chrysomelidae</taxon>
        <taxon>Chrysomelinae</taxon>
        <taxon>Chrysomelini</taxon>
        <taxon>Phaedon</taxon>
    </lineage>
</organism>
<dbReference type="EC" id="7.2.1.3" evidence="11"/>
<evidence type="ECO:0000256" key="12">
    <source>
        <dbReference type="SAM" id="Phobius"/>
    </source>
</evidence>
<feature type="transmembrane region" description="Helical" evidence="12">
    <location>
        <begin position="49"/>
        <end position="70"/>
    </location>
</feature>
<feature type="transmembrane region" description="Helical" evidence="12">
    <location>
        <begin position="21"/>
        <end position="43"/>
    </location>
</feature>
<dbReference type="GO" id="GO:0046872">
    <property type="term" value="F:metal ion binding"/>
    <property type="evidence" value="ECO:0007669"/>
    <property type="project" value="UniProtKB-KW"/>
</dbReference>
<dbReference type="GO" id="GO:0140571">
    <property type="term" value="F:transmembrane ascorbate ferrireductase activity"/>
    <property type="evidence" value="ECO:0007669"/>
    <property type="project" value="UniProtKB-EC"/>
</dbReference>
<evidence type="ECO:0000256" key="7">
    <source>
        <dbReference type="ARBA" id="ARBA00022982"/>
    </source>
</evidence>
<evidence type="ECO:0000256" key="6">
    <source>
        <dbReference type="ARBA" id="ARBA00022723"/>
    </source>
</evidence>
<keyword evidence="9" id="KW-0408">Iron</keyword>
<dbReference type="Pfam" id="PF03188">
    <property type="entry name" value="Cytochrom_B561"/>
    <property type="match status" value="1"/>
</dbReference>
<comment type="cofactor">
    <cofactor evidence="1">
        <name>heme b</name>
        <dbReference type="ChEBI" id="CHEBI:60344"/>
    </cofactor>
</comment>
<gene>
    <name evidence="14" type="ORF">PHAECO_LOCUS8033</name>
</gene>
<accession>A0A9P0DUR2</accession>
<dbReference type="PANTHER" id="PTHR15422">
    <property type="entry name" value="OS05G0565100 PROTEIN"/>
    <property type="match status" value="1"/>
</dbReference>
<evidence type="ECO:0000256" key="3">
    <source>
        <dbReference type="ARBA" id="ARBA00022448"/>
    </source>
</evidence>
<keyword evidence="10 12" id="KW-0472">Membrane</keyword>
<dbReference type="InterPro" id="IPR045150">
    <property type="entry name" value="CYB561D1/2"/>
</dbReference>
<evidence type="ECO:0000256" key="1">
    <source>
        <dbReference type="ARBA" id="ARBA00001970"/>
    </source>
</evidence>
<sequence length="230" mass="26251">MSVITDRVGILQRIEWVLNTIFHQLVTIYCFFHFWLIFSSFTLDHSRLWHIFLSTVAYFPLMAESLILYFESNVWSQKLDRKKKFYVHGTILLISTVSLTAGISFEINAKNLSGKEHFQSGHAITGLVSWLLSIISVFLGLLSANSQSFKNNIPPVMFKFVHNFLGIASFCVGIISLSLGFFLDEFMFYSGILENEQIFAVVLIAILAIWSISSALKTLYTEAKSVFSYR</sequence>
<dbReference type="OrthoDB" id="432881at2759"/>
<evidence type="ECO:0000256" key="9">
    <source>
        <dbReference type="ARBA" id="ARBA00023004"/>
    </source>
</evidence>
<dbReference type="Gene3D" id="1.20.120.1770">
    <property type="match status" value="1"/>
</dbReference>
<comment type="subcellular location">
    <subcellularLocation>
        <location evidence="2">Membrane</location>
        <topology evidence="2">Multi-pass membrane protein</topology>
    </subcellularLocation>
</comment>
<feature type="transmembrane region" description="Helical" evidence="12">
    <location>
        <begin position="198"/>
        <end position="220"/>
    </location>
</feature>
<dbReference type="GO" id="GO:0140575">
    <property type="term" value="F:transmembrane monodehydroascorbate reductase activity"/>
    <property type="evidence" value="ECO:0007669"/>
    <property type="project" value="InterPro"/>
</dbReference>
<reference evidence="14" key="1">
    <citation type="submission" date="2022-01" db="EMBL/GenBank/DDBJ databases">
        <authorList>
            <person name="King R."/>
        </authorList>
    </citation>
    <scope>NUCLEOTIDE SEQUENCE</scope>
</reference>
<evidence type="ECO:0000259" key="13">
    <source>
        <dbReference type="PROSITE" id="PS50939"/>
    </source>
</evidence>
<keyword evidence="8 12" id="KW-1133">Transmembrane helix</keyword>
<dbReference type="EMBL" id="OU896710">
    <property type="protein sequence ID" value="CAH1164604.1"/>
    <property type="molecule type" value="Genomic_DNA"/>
</dbReference>
<evidence type="ECO:0000256" key="8">
    <source>
        <dbReference type="ARBA" id="ARBA00022989"/>
    </source>
</evidence>